<comment type="catalytic activity">
    <reaction evidence="1">
        <text>ATP-dependent breakage, passage and rejoining of double-stranded DNA.</text>
        <dbReference type="EC" id="5.6.2.2"/>
    </reaction>
</comment>
<reference evidence="10" key="1">
    <citation type="submission" date="2015-06" db="UniProtKB">
        <authorList>
            <consortium name="EnsemblPlants"/>
        </authorList>
    </citation>
    <scope>IDENTIFICATION</scope>
</reference>
<protein>
    <recommendedName>
        <fullName evidence="3">DNA topoisomerase (ATP-hydrolyzing)</fullName>
        <ecNumber evidence="3">5.6.2.2</ecNumber>
    </recommendedName>
</protein>
<evidence type="ECO:0000256" key="1">
    <source>
        <dbReference type="ARBA" id="ARBA00000185"/>
    </source>
</evidence>
<evidence type="ECO:0000256" key="7">
    <source>
        <dbReference type="ARBA" id="ARBA00023125"/>
    </source>
</evidence>
<dbReference type="PANTHER" id="PTHR10169">
    <property type="entry name" value="DNA TOPOISOMERASE/GYRASE"/>
    <property type="match status" value="1"/>
</dbReference>
<dbReference type="GO" id="GO:0005634">
    <property type="term" value="C:nucleus"/>
    <property type="evidence" value="ECO:0007669"/>
    <property type="project" value="TreeGrafter"/>
</dbReference>
<dbReference type="AlphaFoldDB" id="M8BQU8"/>
<proteinExistence type="predicted"/>
<evidence type="ECO:0000256" key="5">
    <source>
        <dbReference type="ARBA" id="ARBA00022840"/>
    </source>
</evidence>
<sequence>MLEFFEKKLKQVDNRARFLSCVLSGDIKIIPRKQKELLQEIAEKGFDPLPKEVLPAAVGATGDSEENGRSSDVLHASDYEYLTSMTISTLNEGYLEHLLVLKKRFETKVGLLRRTTPECRKSEKEPTISPDIQFLDANYIKAQSDRKVVIVIDCKHNNVFEAAPRRQHKRTAAEYLEASVVLMDDDEDHLAGSLEAQEFSGKAHTENTQKQQAKKQRKQRKKQRKEEGKTGTIPCHGLDSQGHVRSSHGFLTEEIKKIASDLDGVKITHGNRDQNRVAQMQKYEYSQILNFAFGGLHGVRPPKAVSGLSSNLTSRLWMQSPEVGKTRCANSTFVDYFVVLGREEKCCIIM</sequence>
<feature type="region of interest" description="Disordered" evidence="9">
    <location>
        <begin position="196"/>
        <end position="239"/>
    </location>
</feature>
<evidence type="ECO:0000313" key="10">
    <source>
        <dbReference type="EnsemblPlants" id="EMT09154"/>
    </source>
</evidence>
<keyword evidence="8" id="KW-0413">Isomerase</keyword>
<dbReference type="GO" id="GO:0003918">
    <property type="term" value="F:DNA topoisomerase type II (double strand cut, ATP-hydrolyzing) activity"/>
    <property type="evidence" value="ECO:0007669"/>
    <property type="project" value="UniProtKB-EC"/>
</dbReference>
<dbReference type="InterPro" id="IPR013760">
    <property type="entry name" value="Topo_IIA-like_dom_sf"/>
</dbReference>
<accession>M8BQU8</accession>
<dbReference type="InterPro" id="IPR013757">
    <property type="entry name" value="Topo_IIA_A_a_sf"/>
</dbReference>
<feature type="compositionally biased region" description="Basic residues" evidence="9">
    <location>
        <begin position="212"/>
        <end position="223"/>
    </location>
</feature>
<dbReference type="InterPro" id="IPR050634">
    <property type="entry name" value="DNA_Topoisomerase_II"/>
</dbReference>
<evidence type="ECO:0000256" key="4">
    <source>
        <dbReference type="ARBA" id="ARBA00022741"/>
    </source>
</evidence>
<comment type="cofactor">
    <cofactor evidence="2">
        <name>Mg(2+)</name>
        <dbReference type="ChEBI" id="CHEBI:18420"/>
    </cofactor>
</comment>
<dbReference type="PANTHER" id="PTHR10169:SF38">
    <property type="entry name" value="DNA TOPOISOMERASE 2"/>
    <property type="match status" value="1"/>
</dbReference>
<evidence type="ECO:0000256" key="9">
    <source>
        <dbReference type="SAM" id="MobiDB-lite"/>
    </source>
</evidence>
<evidence type="ECO:0000256" key="2">
    <source>
        <dbReference type="ARBA" id="ARBA00001946"/>
    </source>
</evidence>
<keyword evidence="5" id="KW-0067">ATP-binding</keyword>
<organism evidence="10">
    <name type="scientific">Aegilops tauschii</name>
    <name type="common">Tausch's goatgrass</name>
    <name type="synonym">Aegilops squarrosa</name>
    <dbReference type="NCBI Taxonomy" id="37682"/>
    <lineage>
        <taxon>Eukaryota</taxon>
        <taxon>Viridiplantae</taxon>
        <taxon>Streptophyta</taxon>
        <taxon>Embryophyta</taxon>
        <taxon>Tracheophyta</taxon>
        <taxon>Spermatophyta</taxon>
        <taxon>Magnoliopsida</taxon>
        <taxon>Liliopsida</taxon>
        <taxon>Poales</taxon>
        <taxon>Poaceae</taxon>
        <taxon>BOP clade</taxon>
        <taxon>Pooideae</taxon>
        <taxon>Triticodae</taxon>
        <taxon>Triticeae</taxon>
        <taxon>Triticinae</taxon>
        <taxon>Aegilops</taxon>
    </lineage>
</organism>
<dbReference type="GO" id="GO:0000712">
    <property type="term" value="P:resolution of meiotic recombination intermediates"/>
    <property type="evidence" value="ECO:0007669"/>
    <property type="project" value="TreeGrafter"/>
</dbReference>
<evidence type="ECO:0000256" key="8">
    <source>
        <dbReference type="ARBA" id="ARBA00023235"/>
    </source>
</evidence>
<evidence type="ECO:0000256" key="6">
    <source>
        <dbReference type="ARBA" id="ARBA00023029"/>
    </source>
</evidence>
<dbReference type="GO" id="GO:0003677">
    <property type="term" value="F:DNA binding"/>
    <property type="evidence" value="ECO:0007669"/>
    <property type="project" value="UniProtKB-KW"/>
</dbReference>
<dbReference type="GO" id="GO:0005524">
    <property type="term" value="F:ATP binding"/>
    <property type="evidence" value="ECO:0007669"/>
    <property type="project" value="UniProtKB-KW"/>
</dbReference>
<keyword evidence="6" id="KW-0799">Topoisomerase</keyword>
<keyword evidence="4" id="KW-0547">Nucleotide-binding</keyword>
<dbReference type="Gene3D" id="1.10.268.10">
    <property type="entry name" value="Topoisomerase, domain 3"/>
    <property type="match status" value="1"/>
</dbReference>
<evidence type="ECO:0000256" key="3">
    <source>
        <dbReference type="ARBA" id="ARBA00012895"/>
    </source>
</evidence>
<dbReference type="EC" id="5.6.2.2" evidence="3"/>
<dbReference type="GO" id="GO:0000819">
    <property type="term" value="P:sister chromatid segregation"/>
    <property type="evidence" value="ECO:0007669"/>
    <property type="project" value="TreeGrafter"/>
</dbReference>
<dbReference type="EnsemblPlants" id="EMT09154">
    <property type="protein sequence ID" value="EMT09154"/>
    <property type="gene ID" value="F775_09427"/>
</dbReference>
<keyword evidence="7" id="KW-0238">DNA-binding</keyword>
<name>M8BQU8_AEGTA</name>
<dbReference type="SUPFAM" id="SSF56719">
    <property type="entry name" value="Type II DNA topoisomerase"/>
    <property type="match status" value="1"/>
</dbReference>